<keyword evidence="2" id="KW-0489">Methyltransferase</keyword>
<organism evidence="2 3">
    <name type="scientific">Pseudorhodoferax soli</name>
    <dbReference type="NCBI Taxonomy" id="545864"/>
    <lineage>
        <taxon>Bacteria</taxon>
        <taxon>Pseudomonadati</taxon>
        <taxon>Pseudomonadota</taxon>
        <taxon>Betaproteobacteria</taxon>
        <taxon>Burkholderiales</taxon>
        <taxon>Comamonadaceae</taxon>
    </lineage>
</organism>
<dbReference type="InterPro" id="IPR041698">
    <property type="entry name" value="Methyltransf_25"/>
</dbReference>
<keyword evidence="2" id="KW-0808">Transferase</keyword>
<accession>A0A368XMT6</accession>
<comment type="caution">
    <text evidence="2">The sequence shown here is derived from an EMBL/GenBank/DDBJ whole genome shotgun (WGS) entry which is preliminary data.</text>
</comment>
<keyword evidence="3" id="KW-1185">Reference proteome</keyword>
<feature type="domain" description="Methyltransferase" evidence="1">
    <location>
        <begin position="41"/>
        <end position="136"/>
    </location>
</feature>
<dbReference type="SUPFAM" id="SSF53335">
    <property type="entry name" value="S-adenosyl-L-methionine-dependent methyltransferases"/>
    <property type="match status" value="1"/>
</dbReference>
<dbReference type="Gene3D" id="3.40.50.150">
    <property type="entry name" value="Vaccinia Virus protein VP39"/>
    <property type="match status" value="1"/>
</dbReference>
<evidence type="ECO:0000313" key="3">
    <source>
        <dbReference type="Proteomes" id="UP000252884"/>
    </source>
</evidence>
<dbReference type="Proteomes" id="UP000252884">
    <property type="component" value="Unassembled WGS sequence"/>
</dbReference>
<protein>
    <submittedName>
        <fullName evidence="2">Methyltransferase family protein</fullName>
    </submittedName>
</protein>
<dbReference type="OrthoDB" id="7273451at2"/>
<dbReference type="RefSeq" id="WP_114469735.1">
    <property type="nucleotide sequence ID" value="NZ_QPJK01000006.1"/>
</dbReference>
<dbReference type="EMBL" id="QPJK01000006">
    <property type="protein sequence ID" value="RCW69322.1"/>
    <property type="molecule type" value="Genomic_DNA"/>
</dbReference>
<dbReference type="GO" id="GO:0008168">
    <property type="term" value="F:methyltransferase activity"/>
    <property type="evidence" value="ECO:0007669"/>
    <property type="project" value="UniProtKB-KW"/>
</dbReference>
<proteinExistence type="predicted"/>
<name>A0A368XMT6_9BURK</name>
<evidence type="ECO:0000313" key="2">
    <source>
        <dbReference type="EMBL" id="RCW69322.1"/>
    </source>
</evidence>
<sequence length="274" mass="28669">MSGFSRGWLALREPFDRAARAAGDAALAALARHGPPGTLEVLDLGCGTASSLRALAPRLGGAQRWCLVDHDQDLLATVPRTMQAWAEGHGLQIEWTCRRADLATGLAALPFPQAGLVTASALLDLVSEAWLAELVARSRAAQAAVCWSLSVDGRLDFTPADPADAKVLALFAAHQRRDKGFGPALGETAPARADALLRAAGYRTVLTQSDWRIAGARGADDQAMLQALVEGMALAAQEQGPAQAAAVEAWRARRLAGLAGTQLCVGHTDVLGTL</sequence>
<evidence type="ECO:0000259" key="1">
    <source>
        <dbReference type="Pfam" id="PF13649"/>
    </source>
</evidence>
<dbReference type="Pfam" id="PF13649">
    <property type="entry name" value="Methyltransf_25"/>
    <property type="match status" value="1"/>
</dbReference>
<dbReference type="GO" id="GO:0032259">
    <property type="term" value="P:methylation"/>
    <property type="evidence" value="ECO:0007669"/>
    <property type="project" value="UniProtKB-KW"/>
</dbReference>
<dbReference type="AlphaFoldDB" id="A0A368XMT6"/>
<reference evidence="2 3" key="1">
    <citation type="submission" date="2018-07" db="EMBL/GenBank/DDBJ databases">
        <title>Genomic Encyclopedia of Type Strains, Phase IV (KMG-IV): sequencing the most valuable type-strain genomes for metagenomic binning, comparative biology and taxonomic classification.</title>
        <authorList>
            <person name="Goeker M."/>
        </authorList>
    </citation>
    <scope>NUCLEOTIDE SEQUENCE [LARGE SCALE GENOMIC DNA]</scope>
    <source>
        <strain evidence="2 3">DSM 21634</strain>
    </source>
</reference>
<gene>
    <name evidence="2" type="ORF">DES41_106193</name>
</gene>
<dbReference type="InterPro" id="IPR029063">
    <property type="entry name" value="SAM-dependent_MTases_sf"/>
</dbReference>